<proteinExistence type="predicted"/>
<evidence type="ECO:0000313" key="2">
    <source>
        <dbReference type="Proteomes" id="UP000251166"/>
    </source>
</evidence>
<name>A0A2Z4YKI4_RHILE</name>
<organism evidence="1 2">
    <name type="scientific">Rhizobium leguminosarum</name>
    <dbReference type="NCBI Taxonomy" id="384"/>
    <lineage>
        <taxon>Bacteria</taxon>
        <taxon>Pseudomonadati</taxon>
        <taxon>Pseudomonadota</taxon>
        <taxon>Alphaproteobacteria</taxon>
        <taxon>Hyphomicrobiales</taxon>
        <taxon>Rhizobiaceae</taxon>
        <taxon>Rhizobium/Agrobacterium group</taxon>
        <taxon>Rhizobium</taxon>
    </lineage>
</organism>
<evidence type="ECO:0008006" key="3">
    <source>
        <dbReference type="Google" id="ProtNLM"/>
    </source>
</evidence>
<evidence type="ECO:0000313" key="1">
    <source>
        <dbReference type="EMBL" id="AXA41108.1"/>
    </source>
</evidence>
<protein>
    <recommendedName>
        <fullName evidence="3">SIR2-like domain-containing protein</fullName>
    </recommendedName>
</protein>
<gene>
    <name evidence="1" type="ORF">DLJ82_3539</name>
</gene>
<dbReference type="Proteomes" id="UP000251166">
    <property type="component" value="Chromosome"/>
</dbReference>
<accession>A0A2Z4YKI4</accession>
<dbReference type="RefSeq" id="WP_162710313.1">
    <property type="nucleotide sequence ID" value="NZ_CP030760.1"/>
</dbReference>
<dbReference type="EMBL" id="CP030760">
    <property type="protein sequence ID" value="AXA41108.1"/>
    <property type="molecule type" value="Genomic_DNA"/>
</dbReference>
<dbReference type="AlphaFoldDB" id="A0A2Z4YKI4"/>
<sequence length="332" mass="37238">MATYSQMPYAKSDMNGGQKLRHLVIGAGASIAQAIDSKVPRESWPPTMANFAQKTWKNSPFPFLALFLQSKSIDVPESRDAREIFYELEANGESNIEEFMEFAWQIQDRLPAAQEGLSWWDNMMRYSVGDPFALLINQAFWKDGLGFVDLPLTRTMLSRFQPEDLVFSLNYDTLIELGLTQNGTPFTYLPNELSVGSIPVCKPHGSLNMAFGDNWFSFGDPTNLWPMFPTGDDGRAYVGLIPPRMNKSYQQVPMAKMILSSVENREPSSIVMWGIGMTGSDIDLNAIYKSWAASSEFVDIINPDPTIAPKVAEMLGIPTRQFEAAEIWLEST</sequence>
<reference evidence="1 2" key="1">
    <citation type="submission" date="2018-07" db="EMBL/GenBank/DDBJ databases">
        <title>Rhizobium leguminosarum strain:ATCC 14479 Genome sequencing and assembly.</title>
        <authorList>
            <person name="Chakraborty R."/>
        </authorList>
    </citation>
    <scope>NUCLEOTIDE SEQUENCE [LARGE SCALE GENOMIC DNA]</scope>
    <source>
        <strain evidence="1 2">ATCC 14479</strain>
    </source>
</reference>